<proteinExistence type="predicted"/>
<evidence type="ECO:0000256" key="1">
    <source>
        <dbReference type="SAM" id="SignalP"/>
    </source>
</evidence>
<sequence>MVNFYQTRFFLAVFALILFSCIQVQAQQLPQINYQGVARKADGSPVMEQSIALRLTIRDGGATGSSVYSETRQRTTNKFGLYAVVIGSTGALSQTGSMTTVNWSTGNKFLQVEIDPAGGGSFIDMGTSQLQSVPYAIYASTAAPGGTAGGDLGGTYPNPTVTKLQGAAVSTAVPLNGQILKWNGTVWLPSDIAATIGKADATTDGYLSKADWLIFNGKATVTYVDAAILANSNALTAETTRATTAEGVLTTAVAAKEAAANKSTNVAADAASDTKYPSVKAIKTYVDGASATGTTG</sequence>
<feature type="chain" id="PRO_5013297759" evidence="1">
    <location>
        <begin position="27"/>
        <end position="296"/>
    </location>
</feature>
<evidence type="ECO:0000313" key="2">
    <source>
        <dbReference type="EMBL" id="SMD07599.1"/>
    </source>
</evidence>
<gene>
    <name evidence="2" type="ORF">SAMN04488101_111156</name>
</gene>
<evidence type="ECO:0000313" key="3">
    <source>
        <dbReference type="Proteomes" id="UP000192678"/>
    </source>
</evidence>
<reference evidence="2 3" key="1">
    <citation type="submission" date="2017-04" db="EMBL/GenBank/DDBJ databases">
        <authorList>
            <person name="Afonso C.L."/>
            <person name="Miller P.J."/>
            <person name="Scott M.A."/>
            <person name="Spackman E."/>
            <person name="Goraichik I."/>
            <person name="Dimitrov K.M."/>
            <person name="Suarez D.L."/>
            <person name="Swayne D.E."/>
        </authorList>
    </citation>
    <scope>NUCLEOTIDE SEQUENCE [LARGE SCALE GENOMIC DNA]</scope>
    <source>
        <strain evidence="2 3">DSM 19625</strain>
    </source>
</reference>
<feature type="signal peptide" evidence="1">
    <location>
        <begin position="1"/>
        <end position="26"/>
    </location>
</feature>
<name>A0A1W2ED09_9SPHI</name>
<organism evidence="2 3">
    <name type="scientific">Pedobacter nyackensis</name>
    <dbReference type="NCBI Taxonomy" id="475255"/>
    <lineage>
        <taxon>Bacteria</taxon>
        <taxon>Pseudomonadati</taxon>
        <taxon>Bacteroidota</taxon>
        <taxon>Sphingobacteriia</taxon>
        <taxon>Sphingobacteriales</taxon>
        <taxon>Sphingobacteriaceae</taxon>
        <taxon>Pedobacter</taxon>
    </lineage>
</organism>
<accession>A0A1W2ED09</accession>
<dbReference type="Proteomes" id="UP000192678">
    <property type="component" value="Unassembled WGS sequence"/>
</dbReference>
<dbReference type="STRING" id="475255.SAMN04488101_111156"/>
<protein>
    <submittedName>
        <fullName evidence="2">Uncharacterized protein</fullName>
    </submittedName>
</protein>
<feature type="non-terminal residue" evidence="2">
    <location>
        <position position="296"/>
    </location>
</feature>
<dbReference type="AlphaFoldDB" id="A0A1W2ED09"/>
<keyword evidence="1" id="KW-0732">Signal</keyword>
<keyword evidence="3" id="KW-1185">Reference proteome</keyword>
<dbReference type="EMBL" id="FWYB01000011">
    <property type="protein sequence ID" value="SMD07599.1"/>
    <property type="molecule type" value="Genomic_DNA"/>
</dbReference>